<feature type="compositionally biased region" description="Basic residues" evidence="1">
    <location>
        <begin position="206"/>
        <end position="216"/>
    </location>
</feature>
<name>A0AAD2FQ61_9STRA</name>
<gene>
    <name evidence="3" type="ORF">CYCCA115_LOCUS12022</name>
</gene>
<dbReference type="Pfam" id="PF20710">
    <property type="entry name" value="DUF6824"/>
    <property type="match status" value="1"/>
</dbReference>
<evidence type="ECO:0000313" key="4">
    <source>
        <dbReference type="Proteomes" id="UP001295423"/>
    </source>
</evidence>
<feature type="domain" description="DUF6824" evidence="2">
    <location>
        <begin position="111"/>
        <end position="194"/>
    </location>
</feature>
<comment type="caution">
    <text evidence="3">The sequence shown here is derived from an EMBL/GenBank/DDBJ whole genome shotgun (WGS) entry which is preliminary data.</text>
</comment>
<sequence length="249" mass="27413">MTVESWNLWESIETLAPILDEWTAAAKDVANWETGNWDQTCGGNPQDTSDHSIATTSVAPTADDDIGGMLCYADVANQETGSWAQNCYGGNPQDSSDHSIAKASTVPKNDDIVFGRGSGNHYHPGNVMLRTAVEMRLDHHSTLTKTGKSKLICELIETLRSRGVRFLRRDKKDQKLWVEVEEDEIKKKVSHCFRTVKSKINGSREARKKLAKKPSKGNRQACNGNTQAVAWNGNTQAVAWNGNTQAVAV</sequence>
<accession>A0AAD2FQ61</accession>
<keyword evidence="4" id="KW-1185">Reference proteome</keyword>
<dbReference type="InterPro" id="IPR049227">
    <property type="entry name" value="DUF6824"/>
</dbReference>
<evidence type="ECO:0000256" key="1">
    <source>
        <dbReference type="SAM" id="MobiDB-lite"/>
    </source>
</evidence>
<reference evidence="3" key="1">
    <citation type="submission" date="2023-08" db="EMBL/GenBank/DDBJ databases">
        <authorList>
            <person name="Audoor S."/>
            <person name="Bilcke G."/>
        </authorList>
    </citation>
    <scope>NUCLEOTIDE SEQUENCE</scope>
</reference>
<protein>
    <recommendedName>
        <fullName evidence="2">DUF6824 domain-containing protein</fullName>
    </recommendedName>
</protein>
<dbReference type="Proteomes" id="UP001295423">
    <property type="component" value="Unassembled WGS sequence"/>
</dbReference>
<evidence type="ECO:0000259" key="2">
    <source>
        <dbReference type="Pfam" id="PF20710"/>
    </source>
</evidence>
<dbReference type="AlphaFoldDB" id="A0AAD2FQ61"/>
<dbReference type="EMBL" id="CAKOGP040001758">
    <property type="protein sequence ID" value="CAJ1949295.1"/>
    <property type="molecule type" value="Genomic_DNA"/>
</dbReference>
<evidence type="ECO:0000313" key="3">
    <source>
        <dbReference type="EMBL" id="CAJ1949295.1"/>
    </source>
</evidence>
<proteinExistence type="predicted"/>
<organism evidence="3 4">
    <name type="scientific">Cylindrotheca closterium</name>
    <dbReference type="NCBI Taxonomy" id="2856"/>
    <lineage>
        <taxon>Eukaryota</taxon>
        <taxon>Sar</taxon>
        <taxon>Stramenopiles</taxon>
        <taxon>Ochrophyta</taxon>
        <taxon>Bacillariophyta</taxon>
        <taxon>Bacillariophyceae</taxon>
        <taxon>Bacillariophycidae</taxon>
        <taxon>Bacillariales</taxon>
        <taxon>Bacillariaceae</taxon>
        <taxon>Cylindrotheca</taxon>
    </lineage>
</organism>
<feature type="region of interest" description="Disordered" evidence="1">
    <location>
        <begin position="203"/>
        <end position="223"/>
    </location>
</feature>